<dbReference type="InterPro" id="IPR015927">
    <property type="entry name" value="Peptidase_S24_S26A/B/C"/>
</dbReference>
<dbReference type="EMBL" id="QSTW01000017">
    <property type="protein sequence ID" value="RGM88733.1"/>
    <property type="molecule type" value="Genomic_DNA"/>
</dbReference>
<name>A0A3E4Z602_9BACT</name>
<evidence type="ECO:0000259" key="1">
    <source>
        <dbReference type="Pfam" id="PF00717"/>
    </source>
</evidence>
<dbReference type="SUPFAM" id="SSF51306">
    <property type="entry name" value="LexA/Signal peptidase"/>
    <property type="match status" value="1"/>
</dbReference>
<dbReference type="Gene3D" id="2.10.109.10">
    <property type="entry name" value="Umud Fragment, subunit A"/>
    <property type="match status" value="1"/>
</dbReference>
<dbReference type="RefSeq" id="WP_117702402.1">
    <property type="nucleotide sequence ID" value="NZ_QSTW01000017.1"/>
</dbReference>
<protein>
    <submittedName>
        <fullName evidence="3">DUF2075 domain-containing protein</fullName>
    </submittedName>
</protein>
<evidence type="ECO:0000259" key="2">
    <source>
        <dbReference type="Pfam" id="PF09848"/>
    </source>
</evidence>
<dbReference type="InterPro" id="IPR039418">
    <property type="entry name" value="LexA-like"/>
</dbReference>
<dbReference type="InterPro" id="IPR018647">
    <property type="entry name" value="SLFN_3-like_DNA/RNA_helicase"/>
</dbReference>
<sequence>MIVYHASKKGFINDVFNGTIADDIDHAFLLHLGRHTSPNEKLSWKNSMMHMYKVINTPDIPDASTIAIEYQIPLTSKRIDFIISGVDTNQRSNIVIIELKQWEQAKLSKKSGIIQTHFQHGESETAHPSYQAWSYAYMLQNYNETVREQSIQLMPCAFLHNYQEDHIISNECYAEYIAKAPLFLKSDAGKLQDFIKKYIKYGSKEDIIYLIDKGKLRPSKQLADALSSMLHGNREFVLLDDQKVVYETALNLAREAAKGPKHVFIIEGGPGTGKSVVAVNLLVELTKEGVVAQYVSKNAAPRDVYTAKLSGSFKKSYINNLFVGSGSFIDTPQKTFGALIVDEAHRLNMKSGLYSNLGENQILEIIQAARFSIFFVDDRQRVHIKDIGSKAAIQKFAESCGAIVHTAKLSSQFRCNGSDGYLSWLDNTLQIKETANIRLSAEDYDFKIFSDPNQLFEAIKEKNKINNKARVVAGYCWDWSSKKSPNDYDIVLPEFHFKKRWNLNTDKNLWIIGDKSIEEIGCIHTCQGLELEYIGVIIGPDMRYENGQIITDVTQRSGNDQSVKGFKSFITHNKSKALQDADEIIKNTYRTLLTRGMKGCYVYCCDKALAEYLAAQLEPQHESVPELRIEPEVNDEVKYIDFLPLYSIRAACGYFGEGEIVDETGWMKVEGMGKLNRNMFIVQAVGHSMEPLIHDGDYCVFRANLAGSRQGKIVLAEHHNYYDPDYTGSYSIKTYTSKKSFDAEGNWAHEEIVLQPKNSNYSPIIIEEENADEFRIIGEFIGILQPDKI</sequence>
<accession>A0A3E4Z602</accession>
<proteinExistence type="predicted"/>
<dbReference type="InterPro" id="IPR027417">
    <property type="entry name" value="P-loop_NTPase"/>
</dbReference>
<feature type="domain" description="Peptidase S24/S26A/S26B/S26C" evidence="1">
    <location>
        <begin position="667"/>
        <end position="780"/>
    </location>
</feature>
<comment type="caution">
    <text evidence="3">The sequence shown here is derived from an EMBL/GenBank/DDBJ whole genome shotgun (WGS) entry which is preliminary data.</text>
</comment>
<feature type="domain" description="Schlafen group 3-like DNA/RNA helicase" evidence="2">
    <location>
        <begin position="261"/>
        <end position="606"/>
    </location>
</feature>
<organism evidence="3 4">
    <name type="scientific">Phocaeicola plebeius</name>
    <dbReference type="NCBI Taxonomy" id="310297"/>
    <lineage>
        <taxon>Bacteria</taxon>
        <taxon>Pseudomonadati</taxon>
        <taxon>Bacteroidota</taxon>
        <taxon>Bacteroidia</taxon>
        <taxon>Bacteroidales</taxon>
        <taxon>Bacteroidaceae</taxon>
        <taxon>Phocaeicola</taxon>
    </lineage>
</organism>
<dbReference type="SUPFAM" id="SSF52540">
    <property type="entry name" value="P-loop containing nucleoside triphosphate hydrolases"/>
    <property type="match status" value="1"/>
</dbReference>
<dbReference type="Gene3D" id="3.40.50.300">
    <property type="entry name" value="P-loop containing nucleotide triphosphate hydrolases"/>
    <property type="match status" value="1"/>
</dbReference>
<dbReference type="InterPro" id="IPR036286">
    <property type="entry name" value="LexA/Signal_pep-like_sf"/>
</dbReference>
<dbReference type="CDD" id="cd06529">
    <property type="entry name" value="S24_LexA-like"/>
    <property type="match status" value="1"/>
</dbReference>
<dbReference type="Pfam" id="PF00717">
    <property type="entry name" value="Peptidase_S24"/>
    <property type="match status" value="1"/>
</dbReference>
<gene>
    <name evidence="3" type="ORF">DXB87_12300</name>
</gene>
<dbReference type="Proteomes" id="UP000260814">
    <property type="component" value="Unassembled WGS sequence"/>
</dbReference>
<evidence type="ECO:0000313" key="3">
    <source>
        <dbReference type="EMBL" id="RGM88733.1"/>
    </source>
</evidence>
<evidence type="ECO:0000313" key="4">
    <source>
        <dbReference type="Proteomes" id="UP000260814"/>
    </source>
</evidence>
<dbReference type="Pfam" id="PF09848">
    <property type="entry name" value="SLFN-g3_helicase"/>
    <property type="match status" value="1"/>
</dbReference>
<reference evidence="3 4" key="1">
    <citation type="submission" date="2018-08" db="EMBL/GenBank/DDBJ databases">
        <title>A genome reference for cultivated species of the human gut microbiota.</title>
        <authorList>
            <person name="Zou Y."/>
            <person name="Xue W."/>
            <person name="Luo G."/>
        </authorList>
    </citation>
    <scope>NUCLEOTIDE SEQUENCE [LARGE SCALE GENOMIC DNA]</scope>
    <source>
        <strain evidence="3 4">OM06-2</strain>
    </source>
</reference>
<dbReference type="AlphaFoldDB" id="A0A3E4Z602"/>